<organism evidence="1 2">
    <name type="scientific">Aspergillus melleus</name>
    <dbReference type="NCBI Taxonomy" id="138277"/>
    <lineage>
        <taxon>Eukaryota</taxon>
        <taxon>Fungi</taxon>
        <taxon>Dikarya</taxon>
        <taxon>Ascomycota</taxon>
        <taxon>Pezizomycotina</taxon>
        <taxon>Eurotiomycetes</taxon>
        <taxon>Eurotiomycetidae</taxon>
        <taxon>Eurotiales</taxon>
        <taxon>Aspergillaceae</taxon>
        <taxon>Aspergillus</taxon>
        <taxon>Aspergillus subgen. Circumdati</taxon>
    </lineage>
</organism>
<evidence type="ECO:0000313" key="2">
    <source>
        <dbReference type="Proteomes" id="UP001177260"/>
    </source>
</evidence>
<proteinExistence type="predicted"/>
<dbReference type="Proteomes" id="UP001177260">
    <property type="component" value="Unassembled WGS sequence"/>
</dbReference>
<name>A0ACC3BEC5_9EURO</name>
<reference evidence="1 2" key="1">
    <citation type="journal article" date="2023" name="ACS Omega">
        <title>Identification of the Neoaspergillic Acid Biosynthesis Gene Cluster by Establishing an In Vitro CRISPR-Ribonucleoprotein Genetic System in Aspergillus melleus.</title>
        <authorList>
            <person name="Yuan B."/>
            <person name="Grau M.F."/>
            <person name="Murata R.M."/>
            <person name="Torok T."/>
            <person name="Venkateswaran K."/>
            <person name="Stajich J.E."/>
            <person name="Wang C.C.C."/>
        </authorList>
    </citation>
    <scope>NUCLEOTIDE SEQUENCE [LARGE SCALE GENOMIC DNA]</scope>
    <source>
        <strain evidence="1 2">IMV 1140</strain>
    </source>
</reference>
<keyword evidence="2" id="KW-1185">Reference proteome</keyword>
<accession>A0ACC3BEC5</accession>
<sequence length="70" mass="8177">MLQQLNVRLDLAAIWSKRRIVLDSATRACSVLKSSGFVILAPFRRWYLKFQDLQGFSAEPLIDEFRHCYS</sequence>
<comment type="caution">
    <text evidence="1">The sequence shown here is derived from an EMBL/GenBank/DDBJ whole genome shotgun (WGS) entry which is preliminary data.</text>
</comment>
<evidence type="ECO:0000313" key="1">
    <source>
        <dbReference type="EMBL" id="KAK1148702.1"/>
    </source>
</evidence>
<dbReference type="EMBL" id="JAOPJF010000006">
    <property type="protein sequence ID" value="KAK1148702.1"/>
    <property type="molecule type" value="Genomic_DNA"/>
</dbReference>
<protein>
    <submittedName>
        <fullName evidence="1">Uncharacterized protein</fullName>
    </submittedName>
</protein>
<gene>
    <name evidence="1" type="ORF">N8T08_008587</name>
</gene>